<dbReference type="Gene3D" id="3.30.40.10">
    <property type="entry name" value="Zinc/RING finger domain, C3HC4 (zinc finger)"/>
    <property type="match status" value="1"/>
</dbReference>
<dbReference type="InterPro" id="IPR013083">
    <property type="entry name" value="Znf_RING/FYVE/PHD"/>
</dbReference>
<name>A0A8E2EXT2_9PEZI</name>
<dbReference type="CDD" id="cd16792">
    <property type="entry name" value="SP-RING_Siz-like"/>
    <property type="match status" value="1"/>
</dbReference>
<evidence type="ECO:0000256" key="9">
    <source>
        <dbReference type="SAM" id="MobiDB-lite"/>
    </source>
</evidence>
<dbReference type="GO" id="GO:0061665">
    <property type="term" value="F:SUMO ligase activity"/>
    <property type="evidence" value="ECO:0007669"/>
    <property type="project" value="TreeGrafter"/>
</dbReference>
<feature type="domain" description="PINIT" evidence="12">
    <location>
        <begin position="78"/>
        <end position="224"/>
    </location>
</feature>
<feature type="compositionally biased region" description="Pro residues" evidence="9">
    <location>
        <begin position="490"/>
        <end position="499"/>
    </location>
</feature>
<dbReference type="InterPro" id="IPR031141">
    <property type="entry name" value="SIZ1/2_SP-RING"/>
</dbReference>
<evidence type="ECO:0000313" key="13">
    <source>
        <dbReference type="EMBL" id="OCL06741.1"/>
    </source>
</evidence>
<sequence length="514" mass="56273">MATSARALQDQAISLQSRIKTLINSDLKEICRGENLQVSGVKAALQNRIIQRLQNFVETGDVQGLARIRHRIANHGAAPSAGPYPVPGPAYPSTSPTAPGAYDMPNGFPRPPAPAIPARNILKSDDSMRIMIFAAADQPLGAYARTDIAFPGQVEVRINGEEVKANYKGLKNKPGSTRPADITDYVRKLPNYKNTVSVTYALTQKAKTKITEKYTVVINLVKKRSVEELTERIRRGRVISKQTVISDMLRKADDPDIVFESTVMSLKDPVSTLRIAIPCRSTVCNHNQCFDVTSFLQLQEQAPTWTCPVCNKTVSFEALAVDQYVQEILSSVPRSTEQVTIEPNGKWSHVNENQTSRNGAASKYEDEDSDDLVEIQDYRVANLKTEASSTPLSLTRTPPLSSREASTVASAPRTSGKRASDVIDLTLSDDDEPPRPAKKVAYNTPNSLPDPSRNPYRPPSLSDSTHTRPLNGVTPFRPLPTHHTPQPYGAIPPRPPAPSSYPHQGAYSGYGSSP</sequence>
<dbReference type="InterPro" id="IPR038654">
    <property type="entry name" value="PINIT_sf"/>
</dbReference>
<dbReference type="PROSITE" id="PS50800">
    <property type="entry name" value="SAP"/>
    <property type="match status" value="1"/>
</dbReference>
<feature type="domain" description="SAP" evidence="10">
    <location>
        <begin position="19"/>
        <end position="53"/>
    </location>
</feature>
<keyword evidence="5 8" id="KW-0863">Zinc-finger</keyword>
<evidence type="ECO:0000256" key="4">
    <source>
        <dbReference type="ARBA" id="ARBA00022723"/>
    </source>
</evidence>
<evidence type="ECO:0000256" key="3">
    <source>
        <dbReference type="ARBA" id="ARBA00022679"/>
    </source>
</evidence>
<organism evidence="13 14">
    <name type="scientific">Glonium stellatum</name>
    <dbReference type="NCBI Taxonomy" id="574774"/>
    <lineage>
        <taxon>Eukaryota</taxon>
        <taxon>Fungi</taxon>
        <taxon>Dikarya</taxon>
        <taxon>Ascomycota</taxon>
        <taxon>Pezizomycotina</taxon>
        <taxon>Dothideomycetes</taxon>
        <taxon>Pleosporomycetidae</taxon>
        <taxon>Gloniales</taxon>
        <taxon>Gloniaceae</taxon>
        <taxon>Glonium</taxon>
    </lineage>
</organism>
<keyword evidence="3" id="KW-0808">Transferase</keyword>
<comment type="pathway">
    <text evidence="1">Protein modification; protein sumoylation.</text>
</comment>
<dbReference type="InterPro" id="IPR004181">
    <property type="entry name" value="Znf_MIZ"/>
</dbReference>
<feature type="domain" description="SP-RING-type" evidence="11">
    <location>
        <begin position="253"/>
        <end position="334"/>
    </location>
</feature>
<keyword evidence="4" id="KW-0479">Metal-binding</keyword>
<dbReference type="AlphaFoldDB" id="A0A8E2EXT2"/>
<evidence type="ECO:0000256" key="2">
    <source>
        <dbReference type="ARBA" id="ARBA00005383"/>
    </source>
</evidence>
<dbReference type="InterPro" id="IPR023321">
    <property type="entry name" value="PINIT"/>
</dbReference>
<keyword evidence="7" id="KW-0862">Zinc</keyword>
<dbReference type="SMART" id="SM00513">
    <property type="entry name" value="SAP"/>
    <property type="match status" value="1"/>
</dbReference>
<dbReference type="PROSITE" id="PS51044">
    <property type="entry name" value="ZF_SP_RING"/>
    <property type="match status" value="1"/>
</dbReference>
<proteinExistence type="inferred from homology"/>
<evidence type="ECO:0000259" key="11">
    <source>
        <dbReference type="PROSITE" id="PS51044"/>
    </source>
</evidence>
<dbReference type="Gene3D" id="2.60.120.780">
    <property type="entry name" value="PINIT domain"/>
    <property type="match status" value="1"/>
</dbReference>
<dbReference type="PANTHER" id="PTHR10782">
    <property type="entry name" value="ZINC FINGER MIZ DOMAIN-CONTAINING PROTEIN"/>
    <property type="match status" value="1"/>
</dbReference>
<dbReference type="InterPro" id="IPR003034">
    <property type="entry name" value="SAP_dom"/>
</dbReference>
<keyword evidence="6" id="KW-0833">Ubl conjugation pathway</keyword>
<protein>
    <submittedName>
        <fullName evidence="13">Uncharacterized protein</fullName>
    </submittedName>
</protein>
<evidence type="ECO:0000256" key="7">
    <source>
        <dbReference type="ARBA" id="ARBA00022833"/>
    </source>
</evidence>
<feature type="region of interest" description="Disordered" evidence="9">
    <location>
        <begin position="388"/>
        <end position="514"/>
    </location>
</feature>
<evidence type="ECO:0000256" key="5">
    <source>
        <dbReference type="ARBA" id="ARBA00022771"/>
    </source>
</evidence>
<evidence type="ECO:0000256" key="1">
    <source>
        <dbReference type="ARBA" id="ARBA00004718"/>
    </source>
</evidence>
<feature type="compositionally biased region" description="Polar residues" evidence="9">
    <location>
        <begin position="350"/>
        <end position="359"/>
    </location>
</feature>
<dbReference type="GO" id="GO:0008270">
    <property type="term" value="F:zinc ion binding"/>
    <property type="evidence" value="ECO:0007669"/>
    <property type="project" value="UniProtKB-KW"/>
</dbReference>
<dbReference type="PROSITE" id="PS51466">
    <property type="entry name" value="PINIT"/>
    <property type="match status" value="1"/>
</dbReference>
<dbReference type="Pfam" id="PF14324">
    <property type="entry name" value="PINIT"/>
    <property type="match status" value="1"/>
</dbReference>
<comment type="similarity">
    <text evidence="2">Belongs to the PIAS family.</text>
</comment>
<reference evidence="13 14" key="1">
    <citation type="journal article" date="2016" name="Nat. Commun.">
        <title>Ectomycorrhizal ecology is imprinted in the genome of the dominant symbiotic fungus Cenococcum geophilum.</title>
        <authorList>
            <consortium name="DOE Joint Genome Institute"/>
            <person name="Peter M."/>
            <person name="Kohler A."/>
            <person name="Ohm R.A."/>
            <person name="Kuo A."/>
            <person name="Krutzmann J."/>
            <person name="Morin E."/>
            <person name="Arend M."/>
            <person name="Barry K.W."/>
            <person name="Binder M."/>
            <person name="Choi C."/>
            <person name="Clum A."/>
            <person name="Copeland A."/>
            <person name="Grisel N."/>
            <person name="Haridas S."/>
            <person name="Kipfer T."/>
            <person name="LaButti K."/>
            <person name="Lindquist E."/>
            <person name="Lipzen A."/>
            <person name="Maire R."/>
            <person name="Meier B."/>
            <person name="Mihaltcheva S."/>
            <person name="Molinier V."/>
            <person name="Murat C."/>
            <person name="Poggeler S."/>
            <person name="Quandt C.A."/>
            <person name="Sperisen C."/>
            <person name="Tritt A."/>
            <person name="Tisserant E."/>
            <person name="Crous P.W."/>
            <person name="Henrissat B."/>
            <person name="Nehls U."/>
            <person name="Egli S."/>
            <person name="Spatafora J.W."/>
            <person name="Grigoriev I.V."/>
            <person name="Martin F.M."/>
        </authorList>
    </citation>
    <scope>NUCLEOTIDE SEQUENCE [LARGE SCALE GENOMIC DNA]</scope>
    <source>
        <strain evidence="13 14">CBS 207.34</strain>
    </source>
</reference>
<dbReference type="PANTHER" id="PTHR10782:SF4">
    <property type="entry name" value="TONALLI, ISOFORM E"/>
    <property type="match status" value="1"/>
</dbReference>
<dbReference type="OrthoDB" id="28127at2759"/>
<dbReference type="Pfam" id="PF02891">
    <property type="entry name" value="zf-MIZ"/>
    <property type="match status" value="1"/>
</dbReference>
<accession>A0A8E2EXT2</accession>
<evidence type="ECO:0000259" key="10">
    <source>
        <dbReference type="PROSITE" id="PS50800"/>
    </source>
</evidence>
<gene>
    <name evidence="13" type="ORF">AOQ84DRAFT_296405</name>
</gene>
<evidence type="ECO:0000259" key="12">
    <source>
        <dbReference type="PROSITE" id="PS51466"/>
    </source>
</evidence>
<dbReference type="EMBL" id="KV749988">
    <property type="protein sequence ID" value="OCL06741.1"/>
    <property type="molecule type" value="Genomic_DNA"/>
</dbReference>
<dbReference type="GO" id="GO:0016925">
    <property type="term" value="P:protein sumoylation"/>
    <property type="evidence" value="ECO:0007669"/>
    <property type="project" value="UniProtKB-UniPathway"/>
</dbReference>
<evidence type="ECO:0000256" key="8">
    <source>
        <dbReference type="PROSITE-ProRule" id="PRU00452"/>
    </source>
</evidence>
<evidence type="ECO:0000313" key="14">
    <source>
        <dbReference type="Proteomes" id="UP000250140"/>
    </source>
</evidence>
<feature type="compositionally biased region" description="Polar residues" evidence="9">
    <location>
        <begin position="388"/>
        <end position="413"/>
    </location>
</feature>
<dbReference type="UniPathway" id="UPA00886"/>
<dbReference type="Proteomes" id="UP000250140">
    <property type="component" value="Unassembled WGS sequence"/>
</dbReference>
<dbReference type="GO" id="GO:0000785">
    <property type="term" value="C:chromatin"/>
    <property type="evidence" value="ECO:0007669"/>
    <property type="project" value="TreeGrafter"/>
</dbReference>
<keyword evidence="14" id="KW-1185">Reference proteome</keyword>
<dbReference type="Pfam" id="PF02037">
    <property type="entry name" value="SAP"/>
    <property type="match status" value="1"/>
</dbReference>
<feature type="region of interest" description="Disordered" evidence="9">
    <location>
        <begin position="344"/>
        <end position="370"/>
    </location>
</feature>
<evidence type="ECO:0000256" key="6">
    <source>
        <dbReference type="ARBA" id="ARBA00022786"/>
    </source>
</evidence>